<dbReference type="Proteomes" id="UP000504638">
    <property type="component" value="Unplaced"/>
</dbReference>
<dbReference type="Pfam" id="PF06985">
    <property type="entry name" value="HET"/>
    <property type="match status" value="1"/>
</dbReference>
<feature type="compositionally biased region" description="Basic residues" evidence="1">
    <location>
        <begin position="7"/>
        <end position="21"/>
    </location>
</feature>
<dbReference type="InterPro" id="IPR010730">
    <property type="entry name" value="HET"/>
</dbReference>
<accession>A0A6G1FVV3</accession>
<gene>
    <name evidence="3 5" type="ORF">P152DRAFT_421605</name>
</gene>
<dbReference type="EMBL" id="ML975168">
    <property type="protein sequence ID" value="KAF1810035.1"/>
    <property type="molecule type" value="Genomic_DNA"/>
</dbReference>
<evidence type="ECO:0000313" key="4">
    <source>
        <dbReference type="Proteomes" id="UP000504638"/>
    </source>
</evidence>
<evidence type="ECO:0000259" key="2">
    <source>
        <dbReference type="PROSITE" id="PS50011"/>
    </source>
</evidence>
<dbReference type="GO" id="GO:0004672">
    <property type="term" value="F:protein kinase activity"/>
    <property type="evidence" value="ECO:0007669"/>
    <property type="project" value="InterPro"/>
</dbReference>
<feature type="compositionally biased region" description="Basic and acidic residues" evidence="1">
    <location>
        <begin position="22"/>
        <end position="31"/>
    </location>
</feature>
<feature type="compositionally biased region" description="Polar residues" evidence="1">
    <location>
        <begin position="32"/>
        <end position="44"/>
    </location>
</feature>
<protein>
    <submittedName>
        <fullName evidence="3 5">HET-domain-containing protein</fullName>
    </submittedName>
</protein>
<dbReference type="RefSeq" id="XP_033531666.1">
    <property type="nucleotide sequence ID" value="XM_033677169.1"/>
</dbReference>
<dbReference type="InterPro" id="IPR000719">
    <property type="entry name" value="Prot_kinase_dom"/>
</dbReference>
<dbReference type="SMART" id="SM00220">
    <property type="entry name" value="S_TKc"/>
    <property type="match status" value="1"/>
</dbReference>
<dbReference type="GO" id="GO:0005524">
    <property type="term" value="F:ATP binding"/>
    <property type="evidence" value="ECO:0007669"/>
    <property type="project" value="InterPro"/>
</dbReference>
<reference evidence="5" key="3">
    <citation type="submission" date="2025-04" db="UniProtKB">
        <authorList>
            <consortium name="RefSeq"/>
        </authorList>
    </citation>
    <scope>IDENTIFICATION</scope>
    <source>
        <strain evidence="5">CBS 781.70</strain>
    </source>
</reference>
<evidence type="ECO:0000313" key="5">
    <source>
        <dbReference type="RefSeq" id="XP_033531666.1"/>
    </source>
</evidence>
<dbReference type="SUPFAM" id="SSF56112">
    <property type="entry name" value="Protein kinase-like (PK-like)"/>
    <property type="match status" value="1"/>
</dbReference>
<evidence type="ECO:0000313" key="3">
    <source>
        <dbReference type="EMBL" id="KAF1810035.1"/>
    </source>
</evidence>
<reference evidence="5" key="2">
    <citation type="submission" date="2020-04" db="EMBL/GenBank/DDBJ databases">
        <authorList>
            <consortium name="NCBI Genome Project"/>
        </authorList>
    </citation>
    <scope>NUCLEOTIDE SEQUENCE</scope>
    <source>
        <strain evidence="5">CBS 781.70</strain>
    </source>
</reference>
<proteinExistence type="predicted"/>
<dbReference type="Pfam" id="PF00069">
    <property type="entry name" value="Pkinase"/>
    <property type="match status" value="1"/>
</dbReference>
<feature type="domain" description="Protein kinase" evidence="2">
    <location>
        <begin position="425"/>
        <end position="783"/>
    </location>
</feature>
<dbReference type="OrthoDB" id="4062651at2759"/>
<sequence length="1508" mass="170142">MGESSRSRRILRKIQGRFSRRSKYEPNDISHRNGQTDGQVTNATIEELPGERERSPKNWIAIFGDSTSSEQLGENGSSRTDPTHVTEDGTLTGDDSSQLLDGPRAGDEVNSSTQERTGIWSRDGRPLDISPAHIPPNLPVEQDNPRSAQEVPARDSTDSSSAHLLDLPATKQDVPEDQRRLSTNEGAGSNPYSPVLGPKPLIPLLDSDIRLANPATTCASSMDIQGLPLDNQADSNAELCDESEEQEYENPQVIARRDLKNRIDEALNPRGFLTYPLLLKMIAAEDIDKCLPKASAPLLDFVKEYAITLFAVALFALGPKEDLKSAMQSFQTHGLRDTSLPIDKISTRTCGVVPRVSCCRDCWPDPARESLCKHKPELAAFHHQPWDTHYRGEFFEKQWKFVLPLFTGDPFELILDEHYKLPIVDQSERPVGSGHFSSVYHAKLLVSQQTVLLEGNFTEEHGLDLCDVAVKLIKPLPDKAFDVRKEWRRESEAIVKFNGHNHEHIVRGISAYYHQNNYAVLLEWADGGNLREFWGKHPRPELNGQRMLQVLGQLRGLVDAIYHIHCLSRSDGLTRTNSVSSVSMENLGPEVRLTESEAVGDSNGSGDLLSNENWRLGDIKPDNILVFTNKTWLGVLKLADFGRAKKHKEATALRRVGTDEKYGTTQYEPPEAVTGSRDRIKRPPTRSRSYDMWSIGCVIFEIILWLLYGPEERKAFAHQSRESDTSGHGSARSPYWTLDMETPLKAKVSDFVTRYINHIRDHHPACKGTALGELLALVQDKLLVVDLPERDYDDAPETPGRRTTAKNLLQSLDNIIRKAMADEGYLFTGASGNEQKPSSFDADESKHEGSTVRPQSTRMGNFGQHLDVPSPETPRVDSYNHHIKNIWEYISDDDFGRSVLGTDTLQPTLRSLLPEDHSPLCTRCRKVDFSSRDFRIKDLMIALQTRSREDGCLVCATLLRVCETSGIGENKSVDFDRVRSGLTLDGLGSLPRVSIFGADAEFQEWDTISSYVRPGIPIFQNPGEDGHMKLLRTWLKDCDKNHRGCDQKQRKELPTRLLDVGWPDEDVVRLVEKNKILKRGHKFPKFLAFSHPWGDRNVHQHYCTIPDNDTSTTKGIFLSDIKNHGVSDKNLPQTFRDAVQITRKLDVRYIWIDSLCIIQGPNGDFKPESARMESVFSSAYCTIAASSAVGTNSNVLKCRSSQAIVKIEKDDRPLYLCESMDNFQEDVLEGPLNKRGWVLQERALSRRTIYFTDKQTYWECGEGIRCETLTKLHNSQAAFLGDPNYPEYAKKAAKGARIFLFEGLYAQYSKLAFSVPQDRSNAIKGLEQRLGTDFGGRAQHGIFEKYFHRSLLWRRAEDQTMTKIEIDPSLNRGRPSPSWSWMAYMGEIEYMLIPGREADWNRKLFWPTEEAVGKVTLQGDATKYAIPQGAADDEAKIVFDLEQHPAHEKLRCVVVGISKASLNPGKHRHYVLVVYQKPDSTDIYERVGAGYLHKDYIFKETAMNITIE</sequence>
<dbReference type="PANTHER" id="PTHR33112">
    <property type="entry name" value="DOMAIN PROTEIN, PUTATIVE-RELATED"/>
    <property type="match status" value="1"/>
</dbReference>
<feature type="compositionally biased region" description="Polar residues" evidence="1">
    <location>
        <begin position="65"/>
        <end position="80"/>
    </location>
</feature>
<reference evidence="3 5" key="1">
    <citation type="submission" date="2020-01" db="EMBL/GenBank/DDBJ databases">
        <authorList>
            <consortium name="DOE Joint Genome Institute"/>
            <person name="Haridas S."/>
            <person name="Albert R."/>
            <person name="Binder M."/>
            <person name="Bloem J."/>
            <person name="Labutti K."/>
            <person name="Salamov A."/>
            <person name="Andreopoulos B."/>
            <person name="Baker S.E."/>
            <person name="Barry K."/>
            <person name="Bills G."/>
            <person name="Bluhm B.H."/>
            <person name="Cannon C."/>
            <person name="Castanera R."/>
            <person name="Culley D.E."/>
            <person name="Daum C."/>
            <person name="Ezra D."/>
            <person name="Gonzalez J.B."/>
            <person name="Henrissat B."/>
            <person name="Kuo A."/>
            <person name="Liang C."/>
            <person name="Lipzen A."/>
            <person name="Lutzoni F."/>
            <person name="Magnuson J."/>
            <person name="Mondo S."/>
            <person name="Nolan M."/>
            <person name="Ohm R."/>
            <person name="Pangilinan J."/>
            <person name="Park H.-J."/>
            <person name="Ramirez L."/>
            <person name="Alfaro M."/>
            <person name="Sun H."/>
            <person name="Tritt A."/>
            <person name="Yoshinaga Y."/>
            <person name="Zwiers L.-H."/>
            <person name="Turgeon B.G."/>
            <person name="Goodwin S.B."/>
            <person name="Spatafora J.W."/>
            <person name="Crous P.W."/>
            <person name="Grigoriev I.V."/>
        </authorList>
    </citation>
    <scope>NUCLEOTIDE SEQUENCE</scope>
    <source>
        <strain evidence="3 5">CBS 781.70</strain>
    </source>
</reference>
<feature type="compositionally biased region" description="Polar residues" evidence="1">
    <location>
        <begin position="183"/>
        <end position="192"/>
    </location>
</feature>
<feature type="region of interest" description="Disordered" evidence="1">
    <location>
        <begin position="1"/>
        <end position="195"/>
    </location>
</feature>
<name>A0A6G1FVV3_9PEZI</name>
<dbReference type="CDD" id="cd00180">
    <property type="entry name" value="PKc"/>
    <property type="match status" value="1"/>
</dbReference>
<dbReference type="Gene3D" id="1.10.510.10">
    <property type="entry name" value="Transferase(Phosphotransferase) domain 1"/>
    <property type="match status" value="2"/>
</dbReference>
<dbReference type="PANTHER" id="PTHR33112:SF10">
    <property type="entry name" value="TOL"/>
    <property type="match status" value="1"/>
</dbReference>
<evidence type="ECO:0000256" key="1">
    <source>
        <dbReference type="SAM" id="MobiDB-lite"/>
    </source>
</evidence>
<feature type="region of interest" description="Disordered" evidence="1">
    <location>
        <begin position="662"/>
        <end position="682"/>
    </location>
</feature>
<organism evidence="3">
    <name type="scientific">Eremomyces bilateralis CBS 781.70</name>
    <dbReference type="NCBI Taxonomy" id="1392243"/>
    <lineage>
        <taxon>Eukaryota</taxon>
        <taxon>Fungi</taxon>
        <taxon>Dikarya</taxon>
        <taxon>Ascomycota</taxon>
        <taxon>Pezizomycotina</taxon>
        <taxon>Dothideomycetes</taxon>
        <taxon>Dothideomycetes incertae sedis</taxon>
        <taxon>Eremomycetales</taxon>
        <taxon>Eremomycetaceae</taxon>
        <taxon>Eremomyces</taxon>
    </lineage>
</organism>
<feature type="compositionally biased region" description="Basic and acidic residues" evidence="1">
    <location>
        <begin position="173"/>
        <end position="182"/>
    </location>
</feature>
<dbReference type="GeneID" id="54417739"/>
<dbReference type="InterPro" id="IPR011009">
    <property type="entry name" value="Kinase-like_dom_sf"/>
</dbReference>
<feature type="region of interest" description="Disordered" evidence="1">
    <location>
        <begin position="828"/>
        <end position="873"/>
    </location>
</feature>
<dbReference type="PROSITE" id="PS50011">
    <property type="entry name" value="PROTEIN_KINASE_DOM"/>
    <property type="match status" value="1"/>
</dbReference>
<keyword evidence="4" id="KW-1185">Reference proteome</keyword>